<evidence type="ECO:0000313" key="3">
    <source>
        <dbReference type="Proteomes" id="UP000199417"/>
    </source>
</evidence>
<dbReference type="AlphaFoldDB" id="A0A1G6MMK9"/>
<dbReference type="STRING" id="168276.SAMN05444580_101229"/>
<evidence type="ECO:0000256" key="1">
    <source>
        <dbReference type="SAM" id="MobiDB-lite"/>
    </source>
</evidence>
<evidence type="ECO:0000313" key="2">
    <source>
        <dbReference type="EMBL" id="SDC56467.1"/>
    </source>
</evidence>
<dbReference type="RefSeq" id="WP_139191109.1">
    <property type="nucleotide sequence ID" value="NZ_FNAB01000001.1"/>
</dbReference>
<name>A0A1G6MMK9_9NOCA</name>
<gene>
    <name evidence="2" type="ORF">SAMN05444580_101229</name>
</gene>
<dbReference type="PROSITE" id="PS51257">
    <property type="entry name" value="PROKAR_LIPOPROTEIN"/>
    <property type="match status" value="1"/>
</dbReference>
<dbReference type="EMBL" id="FNAB01000001">
    <property type="protein sequence ID" value="SDC56467.1"/>
    <property type="molecule type" value="Genomic_DNA"/>
</dbReference>
<organism evidence="2 3">
    <name type="scientific">Rhodococcus tukisamuensis</name>
    <dbReference type="NCBI Taxonomy" id="168276"/>
    <lineage>
        <taxon>Bacteria</taxon>
        <taxon>Bacillati</taxon>
        <taxon>Actinomycetota</taxon>
        <taxon>Actinomycetes</taxon>
        <taxon>Mycobacteriales</taxon>
        <taxon>Nocardiaceae</taxon>
        <taxon>Rhodococcus</taxon>
    </lineage>
</organism>
<feature type="region of interest" description="Disordered" evidence="1">
    <location>
        <begin position="181"/>
        <end position="202"/>
    </location>
</feature>
<keyword evidence="3" id="KW-1185">Reference proteome</keyword>
<dbReference type="Proteomes" id="UP000199417">
    <property type="component" value="Unassembled WGS sequence"/>
</dbReference>
<sequence>MNRAWGGRAGYVTVMSAVIIAATAGCGGGDPGSDVSSSSAAATSTAQLTAPAPLGSERSFTGDGETVVRVTVLNFAPAAAPEAPAPPGGGHWVGAEVQSCVDAAMAPTAVSWSEWSVLDATDGRYPASSVTYPQFPRPEYPFSVVGVGDCVRGWVVFPVADGAMIDRVRYTPNESVNATWSTAGATPPAAEVPPSPAVQEAPPVEVAPEPAPVVVETVEEAEPAPAPAGVVTVGQPCSSPSDIGTDVNTGGDIVCVYMGPGGGTKWVMSAPISGVNNVGDACNPATENVSSTPAGKAIMCAGGEWMYGP</sequence>
<reference evidence="2 3" key="1">
    <citation type="submission" date="2016-10" db="EMBL/GenBank/DDBJ databases">
        <authorList>
            <person name="de Groot N.N."/>
        </authorList>
    </citation>
    <scope>NUCLEOTIDE SEQUENCE [LARGE SCALE GENOMIC DNA]</scope>
    <source>
        <strain evidence="2 3">JCM 11308</strain>
    </source>
</reference>
<proteinExistence type="predicted"/>
<accession>A0A1G6MMK9</accession>
<protein>
    <submittedName>
        <fullName evidence="2">Uncharacterized protein</fullName>
    </submittedName>
</protein>